<evidence type="ECO:0000313" key="1">
    <source>
        <dbReference type="EMBL" id="GHE83537.1"/>
    </source>
</evidence>
<proteinExistence type="predicted"/>
<reference evidence="1" key="1">
    <citation type="journal article" date="2014" name="Int. J. Syst. Evol. Microbiol.">
        <title>Complete genome sequence of Corynebacterium casei LMG S-19264T (=DSM 44701T), isolated from a smear-ripened cheese.</title>
        <authorList>
            <consortium name="US DOE Joint Genome Institute (JGI-PGF)"/>
            <person name="Walter F."/>
            <person name="Albersmeier A."/>
            <person name="Kalinowski J."/>
            <person name="Ruckert C."/>
        </authorList>
    </citation>
    <scope>NUCLEOTIDE SEQUENCE</scope>
    <source>
        <strain evidence="1">JCM 4784</strain>
    </source>
</reference>
<dbReference type="EMBL" id="BNBT01000129">
    <property type="protein sequence ID" value="GHE83537.1"/>
    <property type="molecule type" value="Genomic_DNA"/>
</dbReference>
<sequence length="132" mass="14460">MTVHHDHTPPRPRPAPVEERLRAWAAEGLDRIAVAALLQERELLARPAVQRVLVAQADDGVRADWTHLSLRLTELELDGVAYAFVEVVLAIALGRQVLLDRVLPLGDRRLAVVLRALAAWAGSDTIAVGTRS</sequence>
<dbReference type="AlphaFoldDB" id="A0A919A2A7"/>
<evidence type="ECO:0000313" key="2">
    <source>
        <dbReference type="Proteomes" id="UP000608024"/>
    </source>
</evidence>
<dbReference type="Proteomes" id="UP000608024">
    <property type="component" value="Unassembled WGS sequence"/>
</dbReference>
<dbReference type="RefSeq" id="WP_190139187.1">
    <property type="nucleotide sequence ID" value="NZ_BNBT01000129.1"/>
</dbReference>
<name>A0A919A2A7_9ACTN</name>
<protein>
    <submittedName>
        <fullName evidence="1">Uncharacterized protein</fullName>
    </submittedName>
</protein>
<reference evidence="1" key="2">
    <citation type="submission" date="2020-09" db="EMBL/GenBank/DDBJ databases">
        <authorList>
            <person name="Sun Q."/>
            <person name="Ohkuma M."/>
        </authorList>
    </citation>
    <scope>NUCLEOTIDE SEQUENCE</scope>
    <source>
        <strain evidence="1">JCM 4784</strain>
    </source>
</reference>
<organism evidence="1 2">
    <name type="scientific">Streptomyces longispororuber</name>
    <dbReference type="NCBI Taxonomy" id="68230"/>
    <lineage>
        <taxon>Bacteria</taxon>
        <taxon>Bacillati</taxon>
        <taxon>Actinomycetota</taxon>
        <taxon>Actinomycetes</taxon>
        <taxon>Kitasatosporales</taxon>
        <taxon>Streptomycetaceae</taxon>
        <taxon>Streptomyces</taxon>
    </lineage>
</organism>
<accession>A0A919A2A7</accession>
<gene>
    <name evidence="1" type="ORF">GCM10018785_59370</name>
</gene>
<comment type="caution">
    <text evidence="1">The sequence shown here is derived from an EMBL/GenBank/DDBJ whole genome shotgun (WGS) entry which is preliminary data.</text>
</comment>
<keyword evidence="2" id="KW-1185">Reference proteome</keyword>